<dbReference type="RefSeq" id="WP_083632585.1">
    <property type="nucleotide sequence ID" value="NZ_OBQJ01000001.1"/>
</dbReference>
<dbReference type="PANTHER" id="PTHR43166">
    <property type="entry name" value="AMINO ACID IMPORT ATP-BINDING PROTEIN"/>
    <property type="match status" value="1"/>
</dbReference>
<dbReference type="GO" id="GO:0005524">
    <property type="term" value="F:ATP binding"/>
    <property type="evidence" value="ECO:0007669"/>
    <property type="project" value="UniProtKB-KW"/>
</dbReference>
<sequence length="262" mass="28884">MSEANTSEMAAVSIRHLSKSFDDVEVLRDVELEVKTGEVVTIIGSSGSGKSTLLRCINWLEKPDRGSIHIAGQRIGIHEDGRPMPVRELAKVRAKTGMVFQGFNLWPHLNVLHNVTEAPIHVQGASKREAEARAMALLEKVGMVDKRDSYPNTLSGGQKQRVAIARALAMQPEVMLFDEPTSALDPELVGEVLAVIKDLSAEGYTMVMVTHEMAFARAVSDQVVFLEKGLIIERADPETFFTTPKTDRVRKFLENHDTPSPA</sequence>
<dbReference type="Pfam" id="PF00005">
    <property type="entry name" value="ABC_tran"/>
    <property type="match status" value="1"/>
</dbReference>
<dbReference type="GO" id="GO:0016887">
    <property type="term" value="F:ATP hydrolysis activity"/>
    <property type="evidence" value="ECO:0007669"/>
    <property type="project" value="InterPro"/>
</dbReference>
<dbReference type="CDD" id="cd03262">
    <property type="entry name" value="ABC_HisP_GlnQ"/>
    <property type="match status" value="1"/>
</dbReference>
<evidence type="ECO:0000259" key="9">
    <source>
        <dbReference type="PROSITE" id="PS50893"/>
    </source>
</evidence>
<dbReference type="InterPro" id="IPR050086">
    <property type="entry name" value="MetN_ABC_transporter-like"/>
</dbReference>
<keyword evidence="4" id="KW-1003">Cell membrane</keyword>
<evidence type="ECO:0000256" key="2">
    <source>
        <dbReference type="ARBA" id="ARBA00005417"/>
    </source>
</evidence>
<reference evidence="10 11" key="1">
    <citation type="submission" date="2017-08" db="EMBL/GenBank/DDBJ databases">
        <authorList>
            <person name="de Groot N.N."/>
        </authorList>
    </citation>
    <scope>NUCLEOTIDE SEQUENCE [LARGE SCALE GENOMIC DNA]</scope>
    <source>
        <strain evidence="10 11">USBA 855</strain>
    </source>
</reference>
<dbReference type="FunFam" id="3.40.50.300:FF:000020">
    <property type="entry name" value="Amino acid ABC transporter ATP-binding component"/>
    <property type="match status" value="1"/>
</dbReference>
<organism evidence="10 11">
    <name type="scientific">Chromohalobacter canadensis</name>
    <dbReference type="NCBI Taxonomy" id="141389"/>
    <lineage>
        <taxon>Bacteria</taxon>
        <taxon>Pseudomonadati</taxon>
        <taxon>Pseudomonadota</taxon>
        <taxon>Gammaproteobacteria</taxon>
        <taxon>Oceanospirillales</taxon>
        <taxon>Halomonadaceae</taxon>
        <taxon>Chromohalobacter</taxon>
    </lineage>
</organism>
<keyword evidence="3" id="KW-0813">Transport</keyword>
<dbReference type="PROSITE" id="PS00211">
    <property type="entry name" value="ABC_TRANSPORTER_1"/>
    <property type="match status" value="1"/>
</dbReference>
<comment type="similarity">
    <text evidence="2">Belongs to the ABC transporter superfamily.</text>
</comment>
<comment type="subcellular location">
    <subcellularLocation>
        <location evidence="1">Cell inner membrane</location>
        <topology evidence="1">Peripheral membrane protein</topology>
    </subcellularLocation>
</comment>
<evidence type="ECO:0000313" key="10">
    <source>
        <dbReference type="EMBL" id="SOC51774.1"/>
    </source>
</evidence>
<evidence type="ECO:0000256" key="4">
    <source>
        <dbReference type="ARBA" id="ARBA00022475"/>
    </source>
</evidence>
<evidence type="ECO:0000256" key="8">
    <source>
        <dbReference type="ARBA" id="ARBA00023136"/>
    </source>
</evidence>
<dbReference type="Proteomes" id="UP000219023">
    <property type="component" value="Unassembled WGS sequence"/>
</dbReference>
<dbReference type="InterPro" id="IPR027417">
    <property type="entry name" value="P-loop_NTPase"/>
</dbReference>
<dbReference type="PROSITE" id="PS50893">
    <property type="entry name" value="ABC_TRANSPORTER_2"/>
    <property type="match status" value="1"/>
</dbReference>
<name>A0A285VCH9_9GAMM</name>
<keyword evidence="7" id="KW-0029">Amino-acid transport</keyword>
<keyword evidence="5" id="KW-0547">Nucleotide-binding</keyword>
<evidence type="ECO:0000256" key="5">
    <source>
        <dbReference type="ARBA" id="ARBA00022741"/>
    </source>
</evidence>
<keyword evidence="6 10" id="KW-0067">ATP-binding</keyword>
<dbReference type="OrthoDB" id="9802264at2"/>
<dbReference type="GO" id="GO:0015424">
    <property type="term" value="F:ABC-type amino acid transporter activity"/>
    <property type="evidence" value="ECO:0007669"/>
    <property type="project" value="InterPro"/>
</dbReference>
<dbReference type="InterPro" id="IPR003593">
    <property type="entry name" value="AAA+_ATPase"/>
</dbReference>
<dbReference type="InterPro" id="IPR003439">
    <property type="entry name" value="ABC_transporter-like_ATP-bd"/>
</dbReference>
<evidence type="ECO:0000256" key="3">
    <source>
        <dbReference type="ARBA" id="ARBA00022448"/>
    </source>
</evidence>
<proteinExistence type="inferred from homology"/>
<evidence type="ECO:0000256" key="6">
    <source>
        <dbReference type="ARBA" id="ARBA00022840"/>
    </source>
</evidence>
<evidence type="ECO:0000256" key="7">
    <source>
        <dbReference type="ARBA" id="ARBA00022970"/>
    </source>
</evidence>
<keyword evidence="8" id="KW-0472">Membrane</keyword>
<dbReference type="EMBL" id="OBQJ01000001">
    <property type="protein sequence ID" value="SOC51774.1"/>
    <property type="molecule type" value="Genomic_DNA"/>
</dbReference>
<dbReference type="SMART" id="SM00382">
    <property type="entry name" value="AAA"/>
    <property type="match status" value="1"/>
</dbReference>
<dbReference type="SUPFAM" id="SSF52540">
    <property type="entry name" value="P-loop containing nucleoside triphosphate hydrolases"/>
    <property type="match status" value="1"/>
</dbReference>
<dbReference type="AlphaFoldDB" id="A0A285VCH9"/>
<evidence type="ECO:0000256" key="1">
    <source>
        <dbReference type="ARBA" id="ARBA00004417"/>
    </source>
</evidence>
<protein>
    <submittedName>
        <fullName evidence="10">Amino acid ABC transporter ATP-binding protein, PAAT family</fullName>
    </submittedName>
</protein>
<dbReference type="InterPro" id="IPR030679">
    <property type="entry name" value="ABC_ATPase_HisP-typ"/>
</dbReference>
<dbReference type="GO" id="GO:0005886">
    <property type="term" value="C:plasma membrane"/>
    <property type="evidence" value="ECO:0007669"/>
    <property type="project" value="UniProtKB-SubCell"/>
</dbReference>
<dbReference type="InterPro" id="IPR017871">
    <property type="entry name" value="ABC_transporter-like_CS"/>
</dbReference>
<evidence type="ECO:0000313" key="11">
    <source>
        <dbReference type="Proteomes" id="UP000219023"/>
    </source>
</evidence>
<gene>
    <name evidence="10" type="ORF">SAMN05421509_101413</name>
</gene>
<accession>A0A285VCH9</accession>
<dbReference type="Gene3D" id="3.40.50.300">
    <property type="entry name" value="P-loop containing nucleotide triphosphate hydrolases"/>
    <property type="match status" value="1"/>
</dbReference>
<dbReference type="PIRSF" id="PIRSF039085">
    <property type="entry name" value="ABC_ATPase_HisP"/>
    <property type="match status" value="1"/>
</dbReference>
<feature type="domain" description="ABC transporter" evidence="9">
    <location>
        <begin position="12"/>
        <end position="253"/>
    </location>
</feature>
<dbReference type="PANTHER" id="PTHR43166:SF9">
    <property type="entry name" value="GLUTAMATE_ASPARTATE IMPORT ATP-BINDING PROTEIN GLTL"/>
    <property type="match status" value="1"/>
</dbReference>